<keyword evidence="2" id="KW-1133">Transmembrane helix</keyword>
<feature type="transmembrane region" description="Helical" evidence="2">
    <location>
        <begin position="911"/>
        <end position="932"/>
    </location>
</feature>
<feature type="transmembrane region" description="Helical" evidence="2">
    <location>
        <begin position="764"/>
        <end position="782"/>
    </location>
</feature>
<sequence>MVQTASPESVARLFRARVFKPAEGVFLFHPRAIERILADELDPRGDAGAIPSLGYHVMSRAAFLSALEEENPEALTVIEVLDLPDSVILLPLPGELPTEETALIQLWRDYWARRFEGEVARIWQQARDRDPEPNAFGPTSLRRLVGETAWFELKEVLIQDGVIPSGVDDPWVCRSFVALMVRLRYFTPGTRGYWFPAIQNWSALDDWVRAGGLDWPPPSLDGPLPEALLAARPDPLCGHPTRLVHLPSGLLCGRSDVDLRLYRGRGGEASNSAFHTQPPQDASQMGLPGAQDVRPLADRVGCMRSTFQLSRWASALEQGFGPHYAEGLVRFLEALFVAILGLASPLLGLTRLTRRFQPALELQLFVLALRRAQRAEQAGRYGSAIHQLALARESLLVLADPSSPEAERVLALIAQRQQGAESSLSQALLAAWPLNPGRARELRSLIAHLGDTRQAHGTAVQWVLDDLEEALRERSQVYYEMQPLRWLLGRGPLRRPLPLQADLRALRALESAQAHLEWINWPPTEIERLIRPLAALAAVIRSRLERGLVPRLSEALNQAGFIARDHREMVAFNKLLRELLDVIERRRHFRFTDVRDLVARNPLRLPDVSLAEWLKGDRLDRFDRQAARLLPGLYRPGEIYLKGLQRLSAPLFGTPLGRLLVRHLLLPVGVAFLLLKTLDILIGILPMLEATFHLTSLWLILGLGLLLNALVYTRSGRIGVYLLLRVLWWTLRLLLFDGLRRFMRWPPVRLLIETELVRGLNRNLVQPFLSGALLVVPILALFSVIRGDLIEPNVSLIALTLLLGILVRNTPGGRRLLDDLISGLGRFIRRLNQTLVIGLIQELLALFKELTRRFQQGLHWIEELLSHRQGESWPELLVKSVLAPVWRLCEWLFQFYLTVLVEPQINPIKHFPLVTVAHKLMLPFLPWITLLMVEALDPVLPKWISLPFVTLTILLLPGLAGFLVWELKENWRLYAANHQQATPGFAVRPGLYAVQSDGLVRTALEPAIVGTHGETLRAFLRRGFHSGTQPKAFDRLRRALRRQGEGSEQSPQRLREAQRQLFEVNRLISAFCDRELVYALRRRAQDPECALKEVRMRRPRLATASFAVTLDLRLKPSHEVTRLELALDVAWRAPDLLLHARLRRGGKGLDARSLAKIQEDLRAFGARAGASEIAIDLSED</sequence>
<dbReference type="AlphaFoldDB" id="A0A6G7VG87"/>
<feature type="compositionally biased region" description="Polar residues" evidence="1">
    <location>
        <begin position="269"/>
        <end position="283"/>
    </location>
</feature>
<accession>A0A6G7VG87</accession>
<evidence type="ECO:0000256" key="2">
    <source>
        <dbReference type="SAM" id="Phobius"/>
    </source>
</evidence>
<dbReference type="KEGG" id="cjap:GWK36_01955"/>
<protein>
    <submittedName>
        <fullName evidence="3">Sulfite exporter TauE/SafE family protein</fullName>
    </submittedName>
</protein>
<feature type="transmembrane region" description="Helical" evidence="2">
    <location>
        <begin position="664"/>
        <end position="685"/>
    </location>
</feature>
<feature type="transmembrane region" description="Helical" evidence="2">
    <location>
        <begin position="944"/>
        <end position="965"/>
    </location>
</feature>
<evidence type="ECO:0000313" key="4">
    <source>
        <dbReference type="Proteomes" id="UP000502699"/>
    </source>
</evidence>
<feature type="transmembrane region" description="Helical" evidence="2">
    <location>
        <begin position="691"/>
        <end position="711"/>
    </location>
</feature>
<dbReference type="Proteomes" id="UP000502699">
    <property type="component" value="Chromosome"/>
</dbReference>
<feature type="region of interest" description="Disordered" evidence="1">
    <location>
        <begin position="269"/>
        <end position="289"/>
    </location>
</feature>
<evidence type="ECO:0000256" key="1">
    <source>
        <dbReference type="SAM" id="MobiDB-lite"/>
    </source>
</evidence>
<keyword evidence="4" id="KW-1185">Reference proteome</keyword>
<feature type="transmembrane region" description="Helical" evidence="2">
    <location>
        <begin position="718"/>
        <end position="736"/>
    </location>
</feature>
<dbReference type="EMBL" id="CP048029">
    <property type="protein sequence ID" value="QIK39059.1"/>
    <property type="molecule type" value="Genomic_DNA"/>
</dbReference>
<reference evidence="4" key="1">
    <citation type="submission" date="2020-01" db="EMBL/GenBank/DDBJ databases">
        <title>Caldichromatium gen. nov., sp. nov., a thermophilic purple sulfur bacterium member of the family Chromatiaceae isolated from Nakabusa hot spring, Japan.</title>
        <authorList>
            <person name="Saini M.K."/>
            <person name="Hanada S."/>
            <person name="Tank M."/>
        </authorList>
    </citation>
    <scope>NUCLEOTIDE SEQUENCE [LARGE SCALE GENOMIC DNA]</scope>
    <source>
        <strain evidence="4">No.7</strain>
    </source>
</reference>
<keyword evidence="2" id="KW-0472">Membrane</keyword>
<feature type="transmembrane region" description="Helical" evidence="2">
    <location>
        <begin position="789"/>
        <end position="807"/>
    </location>
</feature>
<proteinExistence type="predicted"/>
<evidence type="ECO:0000313" key="3">
    <source>
        <dbReference type="EMBL" id="QIK39059.1"/>
    </source>
</evidence>
<keyword evidence="2" id="KW-0812">Transmembrane</keyword>
<organism evidence="3 4">
    <name type="scientific">Caldichromatium japonicum</name>
    <dbReference type="NCBI Taxonomy" id="2699430"/>
    <lineage>
        <taxon>Bacteria</taxon>
        <taxon>Pseudomonadati</taxon>
        <taxon>Pseudomonadota</taxon>
        <taxon>Gammaproteobacteria</taxon>
        <taxon>Chromatiales</taxon>
        <taxon>Chromatiaceae</taxon>
        <taxon>Caldichromatium</taxon>
    </lineage>
</organism>
<gene>
    <name evidence="3" type="ORF">GWK36_01955</name>
</gene>
<name>A0A6G7VG87_9GAMM</name>